<dbReference type="InterPro" id="IPR028116">
    <property type="entry name" value="Cis-CaaD-like"/>
</dbReference>
<dbReference type="EMBL" id="JAVRRT010000006">
    <property type="protein sequence ID" value="KAK5170959.1"/>
    <property type="molecule type" value="Genomic_DNA"/>
</dbReference>
<evidence type="ECO:0000259" key="1">
    <source>
        <dbReference type="Pfam" id="PF14832"/>
    </source>
</evidence>
<protein>
    <recommendedName>
        <fullName evidence="1">Tautomerase cis-CaaD-like domain-containing protein</fullName>
    </recommendedName>
</protein>
<dbReference type="GeneID" id="89925449"/>
<dbReference type="RefSeq" id="XP_064659987.1">
    <property type="nucleotide sequence ID" value="XM_064801357.1"/>
</dbReference>
<dbReference type="SUPFAM" id="SSF55331">
    <property type="entry name" value="Tautomerase/MIF"/>
    <property type="match status" value="1"/>
</dbReference>
<accession>A0AAV9PBP3</accession>
<dbReference type="Pfam" id="PF14832">
    <property type="entry name" value="Tautomerase_3"/>
    <property type="match status" value="1"/>
</dbReference>
<evidence type="ECO:0000313" key="3">
    <source>
        <dbReference type="Proteomes" id="UP001337655"/>
    </source>
</evidence>
<sequence length="143" mass="15908">MPTYTCTCSAGRLSPTEKQSIVNSITKVHSEEGGNVPQYLVQVVFNELAPGNHFINKRLVPKDQLWVNGLIRAGRSDAQKTAMVKRIMSECSEAMGVDPSFVWAYICDAEKTAEFGSVLPEPGQEKAWVEAIPKEVRDRYGLY</sequence>
<dbReference type="Proteomes" id="UP001337655">
    <property type="component" value="Unassembled WGS sequence"/>
</dbReference>
<gene>
    <name evidence="2" type="ORF">LTR77_004103</name>
</gene>
<proteinExistence type="predicted"/>
<feature type="domain" description="Tautomerase cis-CaaD-like" evidence="1">
    <location>
        <begin position="1"/>
        <end position="130"/>
    </location>
</feature>
<evidence type="ECO:0000313" key="2">
    <source>
        <dbReference type="EMBL" id="KAK5170959.1"/>
    </source>
</evidence>
<dbReference type="Gene3D" id="3.30.429.10">
    <property type="entry name" value="Macrophage Migration Inhibitory Factor"/>
    <property type="match status" value="1"/>
</dbReference>
<dbReference type="InterPro" id="IPR014347">
    <property type="entry name" value="Tautomerase/MIF_sf"/>
</dbReference>
<comment type="caution">
    <text evidence="2">The sequence shown here is derived from an EMBL/GenBank/DDBJ whole genome shotgun (WGS) entry which is preliminary data.</text>
</comment>
<reference evidence="2 3" key="1">
    <citation type="submission" date="2023-08" db="EMBL/GenBank/DDBJ databases">
        <title>Black Yeasts Isolated from many extreme environments.</title>
        <authorList>
            <person name="Coleine C."/>
            <person name="Stajich J.E."/>
            <person name="Selbmann L."/>
        </authorList>
    </citation>
    <scope>NUCLEOTIDE SEQUENCE [LARGE SCALE GENOMIC DNA]</scope>
    <source>
        <strain evidence="2 3">CCFEE 5935</strain>
    </source>
</reference>
<keyword evidence="3" id="KW-1185">Reference proteome</keyword>
<dbReference type="AlphaFoldDB" id="A0AAV9PBP3"/>
<name>A0AAV9PBP3_9PEZI</name>
<organism evidence="2 3">
    <name type="scientific">Saxophila tyrrhenica</name>
    <dbReference type="NCBI Taxonomy" id="1690608"/>
    <lineage>
        <taxon>Eukaryota</taxon>
        <taxon>Fungi</taxon>
        <taxon>Dikarya</taxon>
        <taxon>Ascomycota</taxon>
        <taxon>Pezizomycotina</taxon>
        <taxon>Dothideomycetes</taxon>
        <taxon>Dothideomycetidae</taxon>
        <taxon>Mycosphaerellales</taxon>
        <taxon>Extremaceae</taxon>
        <taxon>Saxophila</taxon>
    </lineage>
</organism>